<dbReference type="Proteomes" id="UP001589838">
    <property type="component" value="Unassembled WGS sequence"/>
</dbReference>
<reference evidence="1 2" key="1">
    <citation type="submission" date="2024-09" db="EMBL/GenBank/DDBJ databases">
        <authorList>
            <person name="Sun Q."/>
            <person name="Mori K."/>
        </authorList>
    </citation>
    <scope>NUCLEOTIDE SEQUENCE [LARGE SCALE GENOMIC DNA]</scope>
    <source>
        <strain evidence="1 2">NCAIM B.02610</strain>
    </source>
</reference>
<organism evidence="1 2">
    <name type="scientific">Halalkalibacter kiskunsagensis</name>
    <dbReference type="NCBI Taxonomy" id="1548599"/>
    <lineage>
        <taxon>Bacteria</taxon>
        <taxon>Bacillati</taxon>
        <taxon>Bacillota</taxon>
        <taxon>Bacilli</taxon>
        <taxon>Bacillales</taxon>
        <taxon>Bacillaceae</taxon>
        <taxon>Halalkalibacter</taxon>
    </lineage>
</organism>
<proteinExistence type="predicted"/>
<evidence type="ECO:0000313" key="1">
    <source>
        <dbReference type="EMBL" id="MFC0469573.1"/>
    </source>
</evidence>
<accession>A0ABV6KBW2</accession>
<comment type="caution">
    <text evidence="1">The sequence shown here is derived from an EMBL/GenBank/DDBJ whole genome shotgun (WGS) entry which is preliminary data.</text>
</comment>
<gene>
    <name evidence="1" type="ORF">ACFFHM_03280</name>
</gene>
<evidence type="ECO:0008006" key="3">
    <source>
        <dbReference type="Google" id="ProtNLM"/>
    </source>
</evidence>
<protein>
    <recommendedName>
        <fullName evidence="3">Capsid protein</fullName>
    </recommendedName>
</protein>
<evidence type="ECO:0000313" key="2">
    <source>
        <dbReference type="Proteomes" id="UP001589838"/>
    </source>
</evidence>
<dbReference type="SUPFAM" id="SSF56563">
    <property type="entry name" value="Major capsid protein gp5"/>
    <property type="match status" value="1"/>
</dbReference>
<dbReference type="RefSeq" id="WP_335962250.1">
    <property type="nucleotide sequence ID" value="NZ_JAXBLX010000026.1"/>
</dbReference>
<keyword evidence="2" id="KW-1185">Reference proteome</keyword>
<sequence length="291" mass="32408">MIMNTSSAPQVTSMSLTEAIEVSDNPIGGRFLKHFKHEPFVKEGKEIPLIRPTSSPWATAKSEGTEATEQNHIANSTTILKPKRFADKIVLSEQIANDSSIDHVKYARDLALQRMIAGFSRQILFNGAHNDSTEEIKKRDVQLLFPDANNLTPEGLVFNYNTMITNGYNPLYDAGFSKDACWFINSGITPSIINPDTGDEMLKIDDKDKPEGAYATFMGLPVYRERIRNSENQNMAWGIACPQAYSVMISDIKVVETTPSTVQAIKGEKVYVIEMWADGAITNHMAKLSRI</sequence>
<name>A0ABV6KBW2_9BACI</name>
<dbReference type="EMBL" id="JBHLUX010000008">
    <property type="protein sequence ID" value="MFC0469573.1"/>
    <property type="molecule type" value="Genomic_DNA"/>
</dbReference>